<dbReference type="STRING" id="650164.K5X2E8"/>
<dbReference type="PANTHER" id="PTHR45871">
    <property type="entry name" value="N-ACETYLGLUCOSAMINYL-PHOSPHATIDYLINOSITOL BIOSYNTHETIC PROTEIN"/>
    <property type="match status" value="1"/>
</dbReference>
<feature type="transmembrane region" description="Helical" evidence="9">
    <location>
        <begin position="389"/>
        <end position="412"/>
    </location>
</feature>
<evidence type="ECO:0000256" key="9">
    <source>
        <dbReference type="SAM" id="Phobius"/>
    </source>
</evidence>
<dbReference type="InterPro" id="IPR001296">
    <property type="entry name" value="Glyco_trans_1"/>
</dbReference>
<feature type="domain" description="PIGA GPI anchor biosynthesis" evidence="11">
    <location>
        <begin position="40"/>
        <end position="126"/>
    </location>
</feature>
<evidence type="ECO:0000256" key="8">
    <source>
        <dbReference type="ARBA" id="ARBA00068617"/>
    </source>
</evidence>
<dbReference type="SUPFAM" id="SSF53756">
    <property type="entry name" value="UDP-Glycosyltransferase/glycogen phosphorylase"/>
    <property type="match status" value="1"/>
</dbReference>
<dbReference type="PANTHER" id="PTHR45871:SF1">
    <property type="entry name" value="PHOSPHATIDYLINOSITOL N-ACETYLGLUCOSAMINYLTRANSFERASE SUBUNIT A"/>
    <property type="match status" value="1"/>
</dbReference>
<dbReference type="EMBL" id="JH930471">
    <property type="protein sequence ID" value="EKM56967.1"/>
    <property type="molecule type" value="Genomic_DNA"/>
</dbReference>
<keyword evidence="4" id="KW-0337">GPI-anchor biosynthesis</keyword>
<proteinExistence type="predicted"/>
<evidence type="ECO:0000313" key="13">
    <source>
        <dbReference type="Proteomes" id="UP000008370"/>
    </source>
</evidence>
<keyword evidence="9" id="KW-0812">Transmembrane</keyword>
<dbReference type="GO" id="GO:0017176">
    <property type="term" value="F:phosphatidylinositol N-acetylglucosaminyltransferase activity"/>
    <property type="evidence" value="ECO:0007669"/>
    <property type="project" value="UniProtKB-EC"/>
</dbReference>
<dbReference type="GO" id="GO:0006506">
    <property type="term" value="P:GPI anchor biosynthetic process"/>
    <property type="evidence" value="ECO:0007669"/>
    <property type="project" value="UniProtKB-KW"/>
</dbReference>
<dbReference type="Proteomes" id="UP000008370">
    <property type="component" value="Unassembled WGS sequence"/>
</dbReference>
<evidence type="ECO:0000259" key="10">
    <source>
        <dbReference type="Pfam" id="PF00534"/>
    </source>
</evidence>
<evidence type="ECO:0000256" key="7">
    <source>
        <dbReference type="ARBA" id="ARBA00032160"/>
    </source>
</evidence>
<dbReference type="HOGENOM" id="CLU_009583_19_0_1"/>
<organism evidence="12 13">
    <name type="scientific">Phanerochaete carnosa (strain HHB-10118-sp)</name>
    <name type="common">White-rot fungus</name>
    <name type="synonym">Peniophora carnosa</name>
    <dbReference type="NCBI Taxonomy" id="650164"/>
    <lineage>
        <taxon>Eukaryota</taxon>
        <taxon>Fungi</taxon>
        <taxon>Dikarya</taxon>
        <taxon>Basidiomycota</taxon>
        <taxon>Agaricomycotina</taxon>
        <taxon>Agaricomycetes</taxon>
        <taxon>Polyporales</taxon>
        <taxon>Phanerochaetaceae</taxon>
        <taxon>Phanerochaete</taxon>
    </lineage>
</organism>
<keyword evidence="5" id="KW-0328">Glycosyltransferase</keyword>
<sequence>MVCDFFHPNVGGVENHVYMLSANLIRRGHKVIVITHSHPPSRVGIRWLVPGLKVYHIPLRTIASSATLPNFLCCLPYFRTIIIRESVQLIHAHASLSSMAHEGILHAHHMGVRTVFTDHSLFGFDDAASILTNKLLEAALRNVDRVICVSHTGRENTVLRARLLPETTYVIPNAIVADQFKPAEQDNAVTIVVVSRLAYRKGVDLLVAVAPRICKLFPNVRFLVGGDGPKMIDLLQMREKHSLQDRIELLGSIKPTNVGNVLTQGHIFLNTSLTESFGIAILEAACAGLYVVSTRVGGVPEVLPLGDMKQGMIMFAAPEEDELIRATSHAIRHVLSGSHSPLKAHERARGFYSWEDVTERTERVYADAMATEPHDFWTRVDRNMSLGRYFGPIVTIILLVDCLFFAFLEWWLPQKEVEKADVKWDPDQFRKVISEHDTVRRRAAVDE</sequence>
<comment type="pathway">
    <text evidence="2">Glycolipid biosynthesis; glycosylphosphatidylinositol-anchor biosynthesis.</text>
</comment>
<keyword evidence="9" id="KW-0472">Membrane</keyword>
<dbReference type="Pfam" id="PF00534">
    <property type="entry name" value="Glycos_transf_1"/>
    <property type="match status" value="1"/>
</dbReference>
<dbReference type="EC" id="2.4.1.198" evidence="3"/>
<dbReference type="AlphaFoldDB" id="K5X2E8"/>
<evidence type="ECO:0000256" key="3">
    <source>
        <dbReference type="ARBA" id="ARBA00012420"/>
    </source>
</evidence>
<dbReference type="FunFam" id="3.40.50.2000:FF:000026">
    <property type="entry name" value="Phosphatidylinositol N-acetylglucosaminyltransferase subunit A"/>
    <property type="match status" value="1"/>
</dbReference>
<feature type="domain" description="Glycosyl transferase family 1" evidence="10">
    <location>
        <begin position="179"/>
        <end position="325"/>
    </location>
</feature>
<accession>K5X2E8</accession>
<evidence type="ECO:0000313" key="12">
    <source>
        <dbReference type="EMBL" id="EKM56967.1"/>
    </source>
</evidence>
<dbReference type="Pfam" id="PF08288">
    <property type="entry name" value="PIGA"/>
    <property type="match status" value="1"/>
</dbReference>
<evidence type="ECO:0000256" key="4">
    <source>
        <dbReference type="ARBA" id="ARBA00022502"/>
    </source>
</evidence>
<comment type="function">
    <text evidence="1">Catalytic subunit in the complex catalyzing the transfer of N-acetylglucosamine from UDP-N-acetylglucosamine to phosphatidylinositol, the first step of GPI biosynthesis.</text>
</comment>
<evidence type="ECO:0000256" key="1">
    <source>
        <dbReference type="ARBA" id="ARBA00003265"/>
    </source>
</evidence>
<dbReference type="OrthoDB" id="734129at2759"/>
<dbReference type="RefSeq" id="XP_007394796.1">
    <property type="nucleotide sequence ID" value="XM_007394734.1"/>
</dbReference>
<dbReference type="GO" id="GO:0000506">
    <property type="term" value="C:glycosylphosphatidylinositol-N-acetylglucosaminyltransferase (GPI-GnT) complex"/>
    <property type="evidence" value="ECO:0007669"/>
    <property type="project" value="TreeGrafter"/>
</dbReference>
<evidence type="ECO:0000256" key="6">
    <source>
        <dbReference type="ARBA" id="ARBA00022679"/>
    </source>
</evidence>
<name>K5X2E8_PHACS</name>
<dbReference type="GeneID" id="18907844"/>
<dbReference type="InterPro" id="IPR013234">
    <property type="entry name" value="PIGA_GPI_anchor_biosynthesis"/>
</dbReference>
<dbReference type="Gene3D" id="3.40.50.2000">
    <property type="entry name" value="Glycogen Phosphorylase B"/>
    <property type="match status" value="2"/>
</dbReference>
<dbReference type="FunCoup" id="K5X2E8">
    <property type="interactions" value="209"/>
</dbReference>
<dbReference type="InParanoid" id="K5X2E8"/>
<gene>
    <name evidence="12" type="ORF">PHACADRAFT_119076</name>
</gene>
<evidence type="ECO:0000256" key="2">
    <source>
        <dbReference type="ARBA" id="ARBA00004687"/>
    </source>
</evidence>
<evidence type="ECO:0000256" key="5">
    <source>
        <dbReference type="ARBA" id="ARBA00022676"/>
    </source>
</evidence>
<evidence type="ECO:0000259" key="11">
    <source>
        <dbReference type="Pfam" id="PF08288"/>
    </source>
</evidence>
<keyword evidence="6 12" id="KW-0808">Transferase</keyword>
<protein>
    <recommendedName>
        <fullName evidence="8">Phosphatidylinositol N-acetylglucosaminyltransferase GPI3 subunit</fullName>
        <ecNumber evidence="3">2.4.1.198</ecNumber>
    </recommendedName>
    <alternativeName>
        <fullName evidence="7">GlcNAc-PI synthesis protein</fullName>
    </alternativeName>
</protein>
<reference evidence="12 13" key="1">
    <citation type="journal article" date="2012" name="BMC Genomics">
        <title>Comparative genomics of the white-rot fungi, Phanerochaete carnosa and P. chrysosporium, to elucidate the genetic basis of the distinct wood types they colonize.</title>
        <authorList>
            <person name="Suzuki H."/>
            <person name="MacDonald J."/>
            <person name="Syed K."/>
            <person name="Salamov A."/>
            <person name="Hori C."/>
            <person name="Aerts A."/>
            <person name="Henrissat B."/>
            <person name="Wiebenga A."/>
            <person name="vanKuyk P.A."/>
            <person name="Barry K."/>
            <person name="Lindquist E."/>
            <person name="LaButti K."/>
            <person name="Lapidus A."/>
            <person name="Lucas S."/>
            <person name="Coutinho P."/>
            <person name="Gong Y."/>
            <person name="Samejima M."/>
            <person name="Mahadevan R."/>
            <person name="Abou-Zaid M."/>
            <person name="de Vries R.P."/>
            <person name="Igarashi K."/>
            <person name="Yadav J.S."/>
            <person name="Grigoriev I.V."/>
            <person name="Master E.R."/>
        </authorList>
    </citation>
    <scope>NUCLEOTIDE SEQUENCE [LARGE SCALE GENOMIC DNA]</scope>
    <source>
        <strain evidence="12 13">HHB-10118-sp</strain>
    </source>
</reference>
<keyword evidence="13" id="KW-1185">Reference proteome</keyword>
<dbReference type="KEGG" id="pco:PHACADRAFT_119076"/>
<keyword evidence="9" id="KW-1133">Transmembrane helix</keyword>